<evidence type="ECO:0000313" key="1">
    <source>
        <dbReference type="EMBL" id="GAH96476.1"/>
    </source>
</evidence>
<organism evidence="1">
    <name type="scientific">marine sediment metagenome</name>
    <dbReference type="NCBI Taxonomy" id="412755"/>
    <lineage>
        <taxon>unclassified sequences</taxon>
        <taxon>metagenomes</taxon>
        <taxon>ecological metagenomes</taxon>
    </lineage>
</organism>
<protein>
    <submittedName>
        <fullName evidence="1">Uncharacterized protein</fullName>
    </submittedName>
</protein>
<dbReference type="EMBL" id="BARV01001460">
    <property type="protein sequence ID" value="GAH96476.1"/>
    <property type="molecule type" value="Genomic_DNA"/>
</dbReference>
<dbReference type="AlphaFoldDB" id="X1JP34"/>
<comment type="caution">
    <text evidence="1">The sequence shown here is derived from an EMBL/GenBank/DDBJ whole genome shotgun (WGS) entry which is preliminary data.</text>
</comment>
<gene>
    <name evidence="1" type="ORF">S06H3_04227</name>
</gene>
<sequence length="318" mass="35633">MIFLLLSITTEILFLESPDTSEIYLGYKNILIGSDSVWYDEILLLRDSVYMIDYNKGIIKFKIAIEDTLRAKFSHLDFPVNEVYRRWSPVTSSDSIIKKSVTMEPTDKGELIVNGNKGIYVEITTGGANVSQSLWMKLGGKAGNFDISGVLSDENIPEGRGASQNIREIDEIFIEALSPDLSFRLGDIEATEEGISKRLLGLNANWNSFSGVIGIARGKYGKYTFRGEEGNQGPYKLYPGNSNIDFDIVRGSEQVFFDGKLLKRGIENDYEINYYQGTITFNPNVFIDNESTVLVLFQYHPYGTNNLFYKANLGGGGF</sequence>
<accession>X1JP34</accession>
<reference evidence="1" key="1">
    <citation type="journal article" date="2014" name="Front. Microbiol.">
        <title>High frequency of phylogenetically diverse reductive dehalogenase-homologous genes in deep subseafloor sedimentary metagenomes.</title>
        <authorList>
            <person name="Kawai M."/>
            <person name="Futagami T."/>
            <person name="Toyoda A."/>
            <person name="Takaki Y."/>
            <person name="Nishi S."/>
            <person name="Hori S."/>
            <person name="Arai W."/>
            <person name="Tsubouchi T."/>
            <person name="Morono Y."/>
            <person name="Uchiyama I."/>
            <person name="Ito T."/>
            <person name="Fujiyama A."/>
            <person name="Inagaki F."/>
            <person name="Takami H."/>
        </authorList>
    </citation>
    <scope>NUCLEOTIDE SEQUENCE</scope>
    <source>
        <strain evidence="1">Expedition CK06-06</strain>
    </source>
</reference>
<name>X1JP34_9ZZZZ</name>
<proteinExistence type="predicted"/>